<protein>
    <submittedName>
        <fullName evidence="1">Lipase 4</fullName>
    </submittedName>
</protein>
<evidence type="ECO:0000313" key="2">
    <source>
        <dbReference type="Proteomes" id="UP000664032"/>
    </source>
</evidence>
<organism evidence="1 2">
    <name type="scientific">Psilocybe cubensis</name>
    <name type="common">Psychedelic mushroom</name>
    <name type="synonym">Stropharia cubensis</name>
    <dbReference type="NCBI Taxonomy" id="181762"/>
    <lineage>
        <taxon>Eukaryota</taxon>
        <taxon>Fungi</taxon>
        <taxon>Dikarya</taxon>
        <taxon>Basidiomycota</taxon>
        <taxon>Agaricomycotina</taxon>
        <taxon>Agaricomycetes</taxon>
        <taxon>Agaricomycetidae</taxon>
        <taxon>Agaricales</taxon>
        <taxon>Agaricineae</taxon>
        <taxon>Strophariaceae</taxon>
        <taxon>Psilocybe</taxon>
    </lineage>
</organism>
<name>A0ACB8GZ01_PSICU</name>
<accession>A0ACB8GZ01</accession>
<reference evidence="1" key="1">
    <citation type="submission" date="2021-10" db="EMBL/GenBank/DDBJ databases">
        <title>Psilocybe cubensis genome.</title>
        <authorList>
            <person name="Mckernan K.J."/>
            <person name="Crawford S."/>
            <person name="Trippe A."/>
            <person name="Kane L.T."/>
            <person name="Mclaughlin S."/>
        </authorList>
    </citation>
    <scope>NUCLEOTIDE SEQUENCE</scope>
    <source>
        <strain evidence="1">MGC-MH-2018</strain>
    </source>
</reference>
<proteinExistence type="predicted"/>
<dbReference type="Proteomes" id="UP000664032">
    <property type="component" value="Unassembled WGS sequence"/>
</dbReference>
<evidence type="ECO:0000313" key="1">
    <source>
        <dbReference type="EMBL" id="KAH9480689.1"/>
    </source>
</evidence>
<keyword evidence="2" id="KW-1185">Reference proteome</keyword>
<dbReference type="EMBL" id="JAFIQS020000006">
    <property type="protein sequence ID" value="KAH9480689.1"/>
    <property type="molecule type" value="Genomic_DNA"/>
</dbReference>
<comment type="caution">
    <text evidence="1">The sequence shown here is derived from an EMBL/GenBank/DDBJ whole genome shotgun (WGS) entry which is preliminary data.</text>
</comment>
<sequence length="557" mass="60083">MVMLRHFLLSIVLHSVYVSAAPTALVSPSVTLGSATFVGETSGTVQRFLGIPFAQPPVGNLRYRLPQPITYTNGSYDAKKYGPSCGQQSVGLPLLSGLTAEAANYVINSIFGQIFPDDEDCLTVNVVKPATATPGSKLPVVVSSTPLPYNFDPPATGGFELGSTSMYDGALIVKKSQDLGQPVIYVSMNYRLTGFGFLASKEVKEAGVGNLGLQDQREALRWIQKYITQFGGDPTKVTIWGESAGAISVALQMVANAGNTEGLFRGGFMQSGATIPVGDITNGQKYYDAVVKETGCTGASDTLDCLRTIPYAKLKAAINKSPGIFAYQSLNLAWLPRTDGVFLTDNPQNLVQQGKVAKIPYVTGNCDDEGTLFSLANLNVTTDAQFKSYLKNTFLPGTSNAQIDKIAKLYPNDITAGSPFNTGIFNAVTPQFKRLAAFQGDGVFQAPRRWMLQHTASKQNVWVFVSKRLKGIPGLGAFHFSDILNVYGGGDMAGHLIRFVNKLDPNPVFGYQWPKYTLATRKIATYVDGLNPIVTDTDDYRAEAMSYLTEVTLANPV</sequence>
<gene>
    <name evidence="1" type="ORF">JR316_0007289</name>
</gene>